<keyword evidence="4" id="KW-0812">Transmembrane</keyword>
<keyword evidence="3" id="KW-1003">Cell membrane</keyword>
<organism evidence="9 10">
    <name type="scientific">Pseudorhodoplanes sinuspersici</name>
    <dbReference type="NCBI Taxonomy" id="1235591"/>
    <lineage>
        <taxon>Bacteria</taxon>
        <taxon>Pseudomonadati</taxon>
        <taxon>Pseudomonadota</taxon>
        <taxon>Alphaproteobacteria</taxon>
        <taxon>Hyphomicrobiales</taxon>
        <taxon>Pseudorhodoplanes</taxon>
    </lineage>
</organism>
<dbReference type="STRING" id="1235591.CAK95_10105"/>
<keyword evidence="7" id="KW-0472">Membrane</keyword>
<protein>
    <submittedName>
        <fullName evidence="9">Branched-chain amino acid ABC transporter permease</fullName>
    </submittedName>
</protein>
<reference evidence="9 10" key="1">
    <citation type="submission" date="2017-05" db="EMBL/GenBank/DDBJ databases">
        <title>Full genome sequence of Pseudorhodoplanes sinuspersici.</title>
        <authorList>
            <person name="Dastgheib S.M.M."/>
            <person name="Shavandi M."/>
            <person name="Tirandaz H."/>
        </authorList>
    </citation>
    <scope>NUCLEOTIDE SEQUENCE [LARGE SCALE GENOMIC DNA]</scope>
    <source>
        <strain evidence="9 10">RIPI110</strain>
    </source>
</reference>
<dbReference type="RefSeq" id="WP_086087807.1">
    <property type="nucleotide sequence ID" value="NZ_CP021112.1"/>
</dbReference>
<dbReference type="Pfam" id="PF02653">
    <property type="entry name" value="BPD_transp_2"/>
    <property type="match status" value="1"/>
</dbReference>
<evidence type="ECO:0000313" key="10">
    <source>
        <dbReference type="Proteomes" id="UP000194137"/>
    </source>
</evidence>
<dbReference type="EMBL" id="CP021112">
    <property type="protein sequence ID" value="ARP99398.1"/>
    <property type="molecule type" value="Genomic_DNA"/>
</dbReference>
<dbReference type="GO" id="GO:0006865">
    <property type="term" value="P:amino acid transport"/>
    <property type="evidence" value="ECO:0007669"/>
    <property type="project" value="UniProtKB-KW"/>
</dbReference>
<evidence type="ECO:0000256" key="3">
    <source>
        <dbReference type="ARBA" id="ARBA00022475"/>
    </source>
</evidence>
<evidence type="ECO:0000256" key="1">
    <source>
        <dbReference type="ARBA" id="ARBA00004651"/>
    </source>
</evidence>
<evidence type="ECO:0000256" key="4">
    <source>
        <dbReference type="ARBA" id="ARBA00022692"/>
    </source>
</evidence>
<dbReference type="AlphaFoldDB" id="A0A1W6ZPS0"/>
<dbReference type="GO" id="GO:0022857">
    <property type="term" value="F:transmembrane transporter activity"/>
    <property type="evidence" value="ECO:0007669"/>
    <property type="project" value="InterPro"/>
</dbReference>
<dbReference type="Proteomes" id="UP000194137">
    <property type="component" value="Chromosome"/>
</dbReference>
<sequence length="286" mass="30519">MQFWIIQTLNSVAFGGLLFLLSSGFSLIFGLMRIPNLAHGAFFMLGAYFGYTLLSLKFNFWIAAIGAGLGVGLVGIILERFVLRQLPGNAQGQVLVTLGLSFIVADLCLLIWTGDPMPLPAPQELRPPLRYFGLAFPTYRLVVLGLALVAAVGLYFLMERTRIGAMIRAGVDDPEMARGVGIPVSRLFTTVFLLGAALAGMGGVLGGPILNAYPGLDADMLPLALIVVILGGAGSLLGAFVGSFIVGFLYNFGIALVPDLAYFVLFLPMVLVLMFLPQGLFGRVQL</sequence>
<dbReference type="KEGG" id="psin:CAK95_10105"/>
<dbReference type="InterPro" id="IPR052157">
    <property type="entry name" value="BCAA_transport_permease"/>
</dbReference>
<dbReference type="CDD" id="cd06582">
    <property type="entry name" value="TM_PBP1_LivH_like"/>
    <property type="match status" value="1"/>
</dbReference>
<keyword evidence="6" id="KW-1133">Transmembrane helix</keyword>
<dbReference type="GO" id="GO:0005886">
    <property type="term" value="C:plasma membrane"/>
    <property type="evidence" value="ECO:0007669"/>
    <property type="project" value="UniProtKB-SubCell"/>
</dbReference>
<evidence type="ECO:0000313" key="9">
    <source>
        <dbReference type="EMBL" id="ARP99398.1"/>
    </source>
</evidence>
<evidence type="ECO:0000256" key="2">
    <source>
        <dbReference type="ARBA" id="ARBA00022448"/>
    </source>
</evidence>
<proteinExistence type="inferred from homology"/>
<evidence type="ECO:0000256" key="7">
    <source>
        <dbReference type="ARBA" id="ARBA00023136"/>
    </source>
</evidence>
<evidence type="ECO:0000256" key="8">
    <source>
        <dbReference type="ARBA" id="ARBA00037998"/>
    </source>
</evidence>
<dbReference type="PANTHER" id="PTHR11795">
    <property type="entry name" value="BRANCHED-CHAIN AMINO ACID TRANSPORT SYSTEM PERMEASE PROTEIN LIVH"/>
    <property type="match status" value="1"/>
</dbReference>
<dbReference type="PANTHER" id="PTHR11795:SF442">
    <property type="entry name" value="ABC TRANSPORTER ATP-BINDING PROTEIN"/>
    <property type="match status" value="1"/>
</dbReference>
<name>A0A1W6ZPS0_9HYPH</name>
<comment type="subcellular location">
    <subcellularLocation>
        <location evidence="1">Cell membrane</location>
        <topology evidence="1">Multi-pass membrane protein</topology>
    </subcellularLocation>
</comment>
<dbReference type="OrthoDB" id="9807115at2"/>
<gene>
    <name evidence="9" type="ORF">CAK95_10105</name>
</gene>
<keyword evidence="10" id="KW-1185">Reference proteome</keyword>
<keyword evidence="5" id="KW-0029">Amino-acid transport</keyword>
<evidence type="ECO:0000256" key="5">
    <source>
        <dbReference type="ARBA" id="ARBA00022970"/>
    </source>
</evidence>
<dbReference type="InterPro" id="IPR001851">
    <property type="entry name" value="ABC_transp_permease"/>
</dbReference>
<keyword evidence="2" id="KW-0813">Transport</keyword>
<accession>A0A1W6ZPS0</accession>
<evidence type="ECO:0000256" key="6">
    <source>
        <dbReference type="ARBA" id="ARBA00022989"/>
    </source>
</evidence>
<comment type="similarity">
    <text evidence="8">Belongs to the binding-protein-dependent transport system permease family. LivHM subfamily.</text>
</comment>